<keyword evidence="7 12" id="KW-0863">Zinc-finger</keyword>
<keyword evidence="8" id="KW-0833">Ubl conjugation pathway</keyword>
<comment type="subcellular location">
    <subcellularLocation>
        <location evidence="2">Membrane</location>
        <topology evidence="2">Multi-pass membrane protein</topology>
    </subcellularLocation>
</comment>
<dbReference type="SUPFAM" id="SSF57850">
    <property type="entry name" value="RING/U-box"/>
    <property type="match status" value="1"/>
</dbReference>
<feature type="transmembrane region" description="Helical" evidence="14">
    <location>
        <begin position="273"/>
        <end position="294"/>
    </location>
</feature>
<keyword evidence="17" id="KW-1185">Reference proteome</keyword>
<evidence type="ECO:0000256" key="13">
    <source>
        <dbReference type="SAM" id="MobiDB-lite"/>
    </source>
</evidence>
<dbReference type="CDD" id="cd23145">
    <property type="entry name" value="RING-HC_SPL2-like"/>
    <property type="match status" value="1"/>
</dbReference>
<dbReference type="EMBL" id="CM017321">
    <property type="protein sequence ID" value="KAE7999046.1"/>
    <property type="molecule type" value="Genomic_DNA"/>
</dbReference>
<dbReference type="InterPro" id="IPR013083">
    <property type="entry name" value="Znf_RING/FYVE/PHD"/>
</dbReference>
<evidence type="ECO:0000256" key="4">
    <source>
        <dbReference type="ARBA" id="ARBA00022679"/>
    </source>
</evidence>
<feature type="compositionally biased region" description="Basic and acidic residues" evidence="13">
    <location>
        <begin position="316"/>
        <end position="326"/>
    </location>
</feature>
<keyword evidence="6" id="KW-0479">Metal-binding</keyword>
<dbReference type="Gene3D" id="3.30.40.10">
    <property type="entry name" value="Zinc/RING finger domain, C3HC4 (zinc finger)"/>
    <property type="match status" value="1"/>
</dbReference>
<dbReference type="InterPro" id="IPR022170">
    <property type="entry name" value="MUL1-like"/>
</dbReference>
<evidence type="ECO:0000256" key="3">
    <source>
        <dbReference type="ARBA" id="ARBA00012483"/>
    </source>
</evidence>
<dbReference type="PANTHER" id="PTHR47355:SF1">
    <property type="entry name" value="E3 UBIQUITIN-PROTEIN LIGASE SPL2"/>
    <property type="match status" value="1"/>
</dbReference>
<evidence type="ECO:0000256" key="11">
    <source>
        <dbReference type="ARBA" id="ARBA00023136"/>
    </source>
</evidence>
<gene>
    <name evidence="16" type="ORF">FH972_003530</name>
</gene>
<dbReference type="GO" id="GO:0016020">
    <property type="term" value="C:membrane"/>
    <property type="evidence" value="ECO:0007669"/>
    <property type="project" value="UniProtKB-SubCell"/>
</dbReference>
<evidence type="ECO:0000256" key="14">
    <source>
        <dbReference type="SAM" id="Phobius"/>
    </source>
</evidence>
<dbReference type="InterPro" id="IPR044247">
    <property type="entry name" value="SPL2-like"/>
</dbReference>
<keyword evidence="9" id="KW-0862">Zinc</keyword>
<dbReference type="GO" id="GO:0016567">
    <property type="term" value="P:protein ubiquitination"/>
    <property type="evidence" value="ECO:0007669"/>
    <property type="project" value="InterPro"/>
</dbReference>
<evidence type="ECO:0000256" key="9">
    <source>
        <dbReference type="ARBA" id="ARBA00022833"/>
    </source>
</evidence>
<evidence type="ECO:0000313" key="16">
    <source>
        <dbReference type="EMBL" id="KAE7999046.1"/>
    </source>
</evidence>
<feature type="region of interest" description="Disordered" evidence="13">
    <location>
        <begin position="310"/>
        <end position="329"/>
    </location>
</feature>
<evidence type="ECO:0000256" key="8">
    <source>
        <dbReference type="ARBA" id="ARBA00022786"/>
    </source>
</evidence>
<dbReference type="Proteomes" id="UP000327013">
    <property type="component" value="Chromosome 1"/>
</dbReference>
<dbReference type="OrthoDB" id="1711136at2759"/>
<sequence>MSSHEQALVSLLSQLALSLDGAVLGVALAYAAARSVLKFTATSSALRKIRMAPSLEVSDLRSILPVEDSSSGLSQQSDQMIVVVRGTVEAKSAVDLNWKSFKPNVLVSQESGDKAVIVQRTQTCIYNEWKGFFGWTSDLRAIFARSWREQESTSLRTVPFVLVEGYGWQHSDFVVVNMDGSRHPLPVTTIYHQLQPISASPYTFLQALFGHEYPVGLLDEEKILPLGKDITAVGVLSFKNGIPEIKSCKDLPYFLSDMTKDQMIVDLAFRSKVLLWSCVALGSLSIGVLGYAVVRNWNRWKEWRQQRQLQQPRQAASDDVHSRVAAEEEEMGEIPDGELCVICLMRRRRSAFIPCGHMVCCQRCAISVERESTPKCPVCRQEIRNSLRIYDS</sequence>
<keyword evidence="10 14" id="KW-1133">Transmembrane helix</keyword>
<dbReference type="EC" id="2.3.2.27" evidence="3"/>
<dbReference type="SMART" id="SM00184">
    <property type="entry name" value="RING"/>
    <property type="match status" value="1"/>
</dbReference>
<dbReference type="GO" id="GO:0061630">
    <property type="term" value="F:ubiquitin protein ligase activity"/>
    <property type="evidence" value="ECO:0007669"/>
    <property type="project" value="UniProtKB-EC"/>
</dbReference>
<proteinExistence type="predicted"/>
<reference evidence="16 17" key="1">
    <citation type="submission" date="2019-06" db="EMBL/GenBank/DDBJ databases">
        <title>A chromosomal-level reference genome of Carpinus fangiana (Coryloideae, Betulaceae).</title>
        <authorList>
            <person name="Yang X."/>
            <person name="Wang Z."/>
            <person name="Zhang L."/>
            <person name="Hao G."/>
            <person name="Liu J."/>
            <person name="Yang Y."/>
        </authorList>
    </citation>
    <scope>NUCLEOTIDE SEQUENCE [LARGE SCALE GENOMIC DNA]</scope>
    <source>
        <strain evidence="16">Cfa_2016G</strain>
        <tissue evidence="16">Leaf</tissue>
    </source>
</reference>
<feature type="domain" description="RING-type" evidence="15">
    <location>
        <begin position="340"/>
        <end position="380"/>
    </location>
</feature>
<accession>A0A5N6QIF9</accession>
<dbReference type="Pfam" id="PF12483">
    <property type="entry name" value="GIDE"/>
    <property type="match status" value="1"/>
</dbReference>
<protein>
    <recommendedName>
        <fullName evidence="3">RING-type E3 ubiquitin transferase</fullName>
        <ecNumber evidence="3">2.3.2.27</ecNumber>
    </recommendedName>
</protein>
<evidence type="ECO:0000256" key="10">
    <source>
        <dbReference type="ARBA" id="ARBA00022989"/>
    </source>
</evidence>
<evidence type="ECO:0000256" key="12">
    <source>
        <dbReference type="PROSITE-ProRule" id="PRU00175"/>
    </source>
</evidence>
<dbReference type="GO" id="GO:0008270">
    <property type="term" value="F:zinc ion binding"/>
    <property type="evidence" value="ECO:0007669"/>
    <property type="project" value="UniProtKB-KW"/>
</dbReference>
<dbReference type="InterPro" id="IPR001841">
    <property type="entry name" value="Znf_RING"/>
</dbReference>
<dbReference type="Pfam" id="PF13920">
    <property type="entry name" value="zf-C3HC4_3"/>
    <property type="match status" value="1"/>
</dbReference>
<evidence type="ECO:0000256" key="2">
    <source>
        <dbReference type="ARBA" id="ARBA00004141"/>
    </source>
</evidence>
<dbReference type="PROSITE" id="PS50089">
    <property type="entry name" value="ZF_RING_2"/>
    <property type="match status" value="1"/>
</dbReference>
<name>A0A5N6QIF9_9ROSI</name>
<keyword evidence="11 14" id="KW-0472">Membrane</keyword>
<evidence type="ECO:0000313" key="17">
    <source>
        <dbReference type="Proteomes" id="UP000327013"/>
    </source>
</evidence>
<evidence type="ECO:0000256" key="7">
    <source>
        <dbReference type="ARBA" id="ARBA00022771"/>
    </source>
</evidence>
<dbReference type="PANTHER" id="PTHR47355">
    <property type="entry name" value="E3 UBIQUITIN-PROTEIN LIGASE SPL2"/>
    <property type="match status" value="1"/>
</dbReference>
<dbReference type="AlphaFoldDB" id="A0A5N6QIF9"/>
<evidence type="ECO:0000256" key="5">
    <source>
        <dbReference type="ARBA" id="ARBA00022692"/>
    </source>
</evidence>
<organism evidence="16 17">
    <name type="scientific">Carpinus fangiana</name>
    <dbReference type="NCBI Taxonomy" id="176857"/>
    <lineage>
        <taxon>Eukaryota</taxon>
        <taxon>Viridiplantae</taxon>
        <taxon>Streptophyta</taxon>
        <taxon>Embryophyta</taxon>
        <taxon>Tracheophyta</taxon>
        <taxon>Spermatophyta</taxon>
        <taxon>Magnoliopsida</taxon>
        <taxon>eudicotyledons</taxon>
        <taxon>Gunneridae</taxon>
        <taxon>Pentapetalae</taxon>
        <taxon>rosids</taxon>
        <taxon>fabids</taxon>
        <taxon>Fagales</taxon>
        <taxon>Betulaceae</taxon>
        <taxon>Carpinus</taxon>
    </lineage>
</organism>
<evidence type="ECO:0000259" key="15">
    <source>
        <dbReference type="PROSITE" id="PS50089"/>
    </source>
</evidence>
<keyword evidence="5 14" id="KW-0812">Transmembrane</keyword>
<evidence type="ECO:0000256" key="1">
    <source>
        <dbReference type="ARBA" id="ARBA00000900"/>
    </source>
</evidence>
<keyword evidence="4" id="KW-0808">Transferase</keyword>
<evidence type="ECO:0000256" key="6">
    <source>
        <dbReference type="ARBA" id="ARBA00022723"/>
    </source>
</evidence>
<comment type="catalytic activity">
    <reaction evidence="1">
        <text>S-ubiquitinyl-[E2 ubiquitin-conjugating enzyme]-L-cysteine + [acceptor protein]-L-lysine = [E2 ubiquitin-conjugating enzyme]-L-cysteine + N(6)-ubiquitinyl-[acceptor protein]-L-lysine.</text>
        <dbReference type="EC" id="2.3.2.27"/>
    </reaction>
</comment>